<accession>A0AAN8NQ01</accession>
<evidence type="ECO:0000256" key="1">
    <source>
        <dbReference type="SAM" id="MobiDB-lite"/>
    </source>
</evidence>
<gene>
    <name evidence="2" type="ORF">TWF506_011088</name>
</gene>
<dbReference type="Proteomes" id="UP001307849">
    <property type="component" value="Unassembled WGS sequence"/>
</dbReference>
<keyword evidence="3" id="KW-1185">Reference proteome</keyword>
<dbReference type="EMBL" id="JAVHJM010000009">
    <property type="protein sequence ID" value="KAK6506167.1"/>
    <property type="molecule type" value="Genomic_DNA"/>
</dbReference>
<evidence type="ECO:0000313" key="3">
    <source>
        <dbReference type="Proteomes" id="UP001307849"/>
    </source>
</evidence>
<organism evidence="2 3">
    <name type="scientific">Arthrobotrys conoides</name>
    <dbReference type="NCBI Taxonomy" id="74498"/>
    <lineage>
        <taxon>Eukaryota</taxon>
        <taxon>Fungi</taxon>
        <taxon>Dikarya</taxon>
        <taxon>Ascomycota</taxon>
        <taxon>Pezizomycotina</taxon>
        <taxon>Orbiliomycetes</taxon>
        <taxon>Orbiliales</taxon>
        <taxon>Orbiliaceae</taxon>
        <taxon>Arthrobotrys</taxon>
    </lineage>
</organism>
<feature type="compositionally biased region" description="Polar residues" evidence="1">
    <location>
        <begin position="120"/>
        <end position="145"/>
    </location>
</feature>
<name>A0AAN8NQ01_9PEZI</name>
<dbReference type="AlphaFoldDB" id="A0AAN8NQ01"/>
<sequence>MAEPALALYKYVTMQHDYVEYTILKSRNIEYIALDTFDGPTPENFETTPLHELDNVELKFLRDVIATINKNEERLQGTGYSYYLYSLNIWRSTLTASRKYKLYLKLGKPVVPSVGKPSGSRYSAGSVNDPWDTSTGMHTPASTIL</sequence>
<evidence type="ECO:0000313" key="2">
    <source>
        <dbReference type="EMBL" id="KAK6506167.1"/>
    </source>
</evidence>
<proteinExistence type="predicted"/>
<comment type="caution">
    <text evidence="2">The sequence shown here is derived from an EMBL/GenBank/DDBJ whole genome shotgun (WGS) entry which is preliminary data.</text>
</comment>
<reference evidence="2 3" key="1">
    <citation type="submission" date="2019-10" db="EMBL/GenBank/DDBJ databases">
        <authorList>
            <person name="Palmer J.M."/>
        </authorList>
    </citation>
    <scope>NUCLEOTIDE SEQUENCE [LARGE SCALE GENOMIC DNA]</scope>
    <source>
        <strain evidence="2 3">TWF506</strain>
    </source>
</reference>
<protein>
    <submittedName>
        <fullName evidence="2">Uncharacterized protein</fullName>
    </submittedName>
</protein>
<feature type="region of interest" description="Disordered" evidence="1">
    <location>
        <begin position="115"/>
        <end position="145"/>
    </location>
</feature>